<dbReference type="Pfam" id="PF00698">
    <property type="entry name" value="Acyl_transf_1"/>
    <property type="match status" value="1"/>
</dbReference>
<evidence type="ECO:0000256" key="7">
    <source>
        <dbReference type="SAM" id="MobiDB-lite"/>
    </source>
</evidence>
<dbReference type="SUPFAM" id="SSF53335">
    <property type="entry name" value="S-adenosyl-L-methionine-dependent methyltransferases"/>
    <property type="match status" value="1"/>
</dbReference>
<dbReference type="EMBL" id="ML977497">
    <property type="protein sequence ID" value="KAF2134747.1"/>
    <property type="molecule type" value="Genomic_DNA"/>
</dbReference>
<dbReference type="InterPro" id="IPR020841">
    <property type="entry name" value="PKS_Beta-ketoAc_synthase_dom"/>
</dbReference>
<keyword evidence="3" id="KW-0808">Transferase</keyword>
<dbReference type="InterPro" id="IPR018201">
    <property type="entry name" value="Ketoacyl_synth_AS"/>
</dbReference>
<gene>
    <name evidence="11" type="ORF">P153DRAFT_392066</name>
</gene>
<dbReference type="GO" id="GO:0031177">
    <property type="term" value="F:phosphopantetheine binding"/>
    <property type="evidence" value="ECO:0007669"/>
    <property type="project" value="InterPro"/>
</dbReference>
<dbReference type="InterPro" id="IPR041068">
    <property type="entry name" value="HTH_51"/>
</dbReference>
<dbReference type="SMART" id="SM01294">
    <property type="entry name" value="PKS_PP_betabranch"/>
    <property type="match status" value="1"/>
</dbReference>
<dbReference type="SMART" id="SM00825">
    <property type="entry name" value="PKS_KS"/>
    <property type="match status" value="1"/>
</dbReference>
<dbReference type="SUPFAM" id="SSF51735">
    <property type="entry name" value="NAD(P)-binding Rossmann-fold domains"/>
    <property type="match status" value="1"/>
</dbReference>
<dbReference type="PROSITE" id="PS00606">
    <property type="entry name" value="KS3_1"/>
    <property type="match status" value="1"/>
</dbReference>
<feature type="compositionally biased region" description="Polar residues" evidence="7">
    <location>
        <begin position="1790"/>
        <end position="1812"/>
    </location>
</feature>
<dbReference type="SUPFAM" id="SSF53901">
    <property type="entry name" value="Thiolase-like"/>
    <property type="match status" value="1"/>
</dbReference>
<evidence type="ECO:0000256" key="5">
    <source>
        <dbReference type="ARBA" id="ARBA00023315"/>
    </source>
</evidence>
<keyword evidence="2" id="KW-0597">Phosphoprotein</keyword>
<dbReference type="Proteomes" id="UP000799771">
    <property type="component" value="Unassembled WGS sequence"/>
</dbReference>
<feature type="region of interest" description="Disordered" evidence="7">
    <location>
        <begin position="1782"/>
        <end position="1824"/>
    </location>
</feature>
<dbReference type="Gene3D" id="1.10.1200.10">
    <property type="entry name" value="ACP-like"/>
    <property type="match status" value="1"/>
</dbReference>
<dbReference type="RefSeq" id="XP_033529134.1">
    <property type="nucleotide sequence ID" value="XM_033671120.1"/>
</dbReference>
<dbReference type="OrthoDB" id="429813at2759"/>
<dbReference type="InterPro" id="IPR020806">
    <property type="entry name" value="PKS_PP-bd"/>
</dbReference>
<dbReference type="Pfam" id="PF07993">
    <property type="entry name" value="NAD_binding_4"/>
    <property type="match status" value="1"/>
</dbReference>
<feature type="domain" description="Ketosynthase family 3 (KS3)" evidence="9">
    <location>
        <begin position="395"/>
        <end position="820"/>
    </location>
</feature>
<feature type="domain" description="Carrier" evidence="8">
    <location>
        <begin position="1702"/>
        <end position="1776"/>
    </location>
</feature>
<keyword evidence="5" id="KW-0012">Acyltransferase</keyword>
<protein>
    <submittedName>
        <fullName evidence="11">Putative polyketide synthase</fullName>
    </submittedName>
</protein>
<organism evidence="11 12">
    <name type="scientific">Dothidotthia symphoricarpi CBS 119687</name>
    <dbReference type="NCBI Taxonomy" id="1392245"/>
    <lineage>
        <taxon>Eukaryota</taxon>
        <taxon>Fungi</taxon>
        <taxon>Dikarya</taxon>
        <taxon>Ascomycota</taxon>
        <taxon>Pezizomycotina</taxon>
        <taxon>Dothideomycetes</taxon>
        <taxon>Pleosporomycetidae</taxon>
        <taxon>Pleosporales</taxon>
        <taxon>Dothidotthiaceae</taxon>
        <taxon>Dothidotthia</taxon>
    </lineage>
</organism>
<dbReference type="InterPro" id="IPR049900">
    <property type="entry name" value="PKS_mFAS_DH"/>
</dbReference>
<dbReference type="InterPro" id="IPR036291">
    <property type="entry name" value="NAD(P)-bd_dom_sf"/>
</dbReference>
<evidence type="ECO:0000259" key="10">
    <source>
        <dbReference type="PROSITE" id="PS52019"/>
    </source>
</evidence>
<feature type="compositionally biased region" description="Acidic residues" evidence="7">
    <location>
        <begin position="1814"/>
        <end position="1823"/>
    </location>
</feature>
<evidence type="ECO:0000256" key="2">
    <source>
        <dbReference type="ARBA" id="ARBA00022553"/>
    </source>
</evidence>
<dbReference type="Pfam" id="PF18558">
    <property type="entry name" value="HTH_51"/>
    <property type="match status" value="1"/>
</dbReference>
<dbReference type="PROSITE" id="PS52004">
    <property type="entry name" value="KS3_2"/>
    <property type="match status" value="1"/>
</dbReference>
<dbReference type="InterPro" id="IPR050444">
    <property type="entry name" value="Polyketide_Synthase"/>
</dbReference>
<evidence type="ECO:0000259" key="9">
    <source>
        <dbReference type="PROSITE" id="PS52004"/>
    </source>
</evidence>
<dbReference type="SMART" id="SM00823">
    <property type="entry name" value="PKS_PP"/>
    <property type="match status" value="1"/>
</dbReference>
<dbReference type="InterPro" id="IPR006162">
    <property type="entry name" value="Ppantetheine_attach_site"/>
</dbReference>
<feature type="region of interest" description="C-terminal hotdog fold" evidence="6">
    <location>
        <begin position="1481"/>
        <end position="1630"/>
    </location>
</feature>
<feature type="region of interest" description="Disordered" evidence="7">
    <location>
        <begin position="1674"/>
        <end position="1700"/>
    </location>
</feature>
<evidence type="ECO:0000313" key="12">
    <source>
        <dbReference type="Proteomes" id="UP000799771"/>
    </source>
</evidence>
<name>A0A6A6AV64_9PLEO</name>
<dbReference type="CDD" id="cd00833">
    <property type="entry name" value="PKS"/>
    <property type="match status" value="1"/>
</dbReference>
<evidence type="ECO:0000256" key="1">
    <source>
        <dbReference type="ARBA" id="ARBA00022450"/>
    </source>
</evidence>
<dbReference type="Gene3D" id="3.10.129.110">
    <property type="entry name" value="Polyketide synthase dehydratase"/>
    <property type="match status" value="1"/>
</dbReference>
<dbReference type="InterPro" id="IPR042104">
    <property type="entry name" value="PKS_dehydratase_sf"/>
</dbReference>
<dbReference type="InterPro" id="IPR029063">
    <property type="entry name" value="SAM-dependent_MTases_sf"/>
</dbReference>
<proteinExistence type="predicted"/>
<dbReference type="InterPro" id="IPR014043">
    <property type="entry name" value="Acyl_transferase_dom"/>
</dbReference>
<dbReference type="Gene3D" id="3.40.50.720">
    <property type="entry name" value="NAD(P)-binding Rossmann-like Domain"/>
    <property type="match status" value="1"/>
</dbReference>
<dbReference type="Gene3D" id="3.40.366.10">
    <property type="entry name" value="Malonyl-Coenzyme A Acyl Carrier Protein, domain 2"/>
    <property type="match status" value="2"/>
</dbReference>
<dbReference type="GO" id="GO:0006633">
    <property type="term" value="P:fatty acid biosynthetic process"/>
    <property type="evidence" value="ECO:0007669"/>
    <property type="project" value="InterPro"/>
</dbReference>
<dbReference type="Gene3D" id="3.40.47.10">
    <property type="match status" value="1"/>
</dbReference>
<feature type="region of interest" description="N-terminal hotdog fold" evidence="6">
    <location>
        <begin position="1321"/>
        <end position="1453"/>
    </location>
</feature>
<feature type="domain" description="PKS/mFAS DH" evidence="10">
    <location>
        <begin position="1321"/>
        <end position="1630"/>
    </location>
</feature>
<dbReference type="InterPro" id="IPR032088">
    <property type="entry name" value="SAT"/>
</dbReference>
<keyword evidence="4" id="KW-0511">Multifunctional enzyme</keyword>
<dbReference type="GeneID" id="54411552"/>
<dbReference type="SUPFAM" id="SSF52151">
    <property type="entry name" value="FabD/lysophospholipase-like"/>
    <property type="match status" value="1"/>
</dbReference>
<dbReference type="Pfam" id="PF00109">
    <property type="entry name" value="ketoacyl-synt"/>
    <property type="match status" value="1"/>
</dbReference>
<evidence type="ECO:0000256" key="4">
    <source>
        <dbReference type="ARBA" id="ARBA00023268"/>
    </source>
</evidence>
<dbReference type="PROSITE" id="PS50075">
    <property type="entry name" value="CARRIER"/>
    <property type="match status" value="1"/>
</dbReference>
<dbReference type="InterPro" id="IPR013217">
    <property type="entry name" value="Methyltransf_12"/>
</dbReference>
<evidence type="ECO:0000256" key="3">
    <source>
        <dbReference type="ARBA" id="ARBA00022679"/>
    </source>
</evidence>
<dbReference type="GO" id="GO:0044550">
    <property type="term" value="P:secondary metabolite biosynthetic process"/>
    <property type="evidence" value="ECO:0007669"/>
    <property type="project" value="UniProtKB-ARBA"/>
</dbReference>
<dbReference type="Gene3D" id="3.40.50.150">
    <property type="entry name" value="Vaccinia Virus protein VP39"/>
    <property type="match status" value="1"/>
</dbReference>
<dbReference type="SUPFAM" id="SSF55048">
    <property type="entry name" value="Probable ACP-binding domain of malonyl-CoA ACP transacylase"/>
    <property type="match status" value="1"/>
</dbReference>
<feature type="active site" description="Proton acceptor; for dehydratase activity" evidence="6">
    <location>
        <position position="1356"/>
    </location>
</feature>
<evidence type="ECO:0000313" key="11">
    <source>
        <dbReference type="EMBL" id="KAF2134747.1"/>
    </source>
</evidence>
<keyword evidence="12" id="KW-1185">Reference proteome</keyword>
<evidence type="ECO:0000256" key="6">
    <source>
        <dbReference type="PROSITE-ProRule" id="PRU01363"/>
    </source>
</evidence>
<reference evidence="11" key="1">
    <citation type="journal article" date="2020" name="Stud. Mycol.">
        <title>101 Dothideomycetes genomes: a test case for predicting lifestyles and emergence of pathogens.</title>
        <authorList>
            <person name="Haridas S."/>
            <person name="Albert R."/>
            <person name="Binder M."/>
            <person name="Bloem J."/>
            <person name="Labutti K."/>
            <person name="Salamov A."/>
            <person name="Andreopoulos B."/>
            <person name="Baker S."/>
            <person name="Barry K."/>
            <person name="Bills G."/>
            <person name="Bluhm B."/>
            <person name="Cannon C."/>
            <person name="Castanera R."/>
            <person name="Culley D."/>
            <person name="Daum C."/>
            <person name="Ezra D."/>
            <person name="Gonzalez J."/>
            <person name="Henrissat B."/>
            <person name="Kuo A."/>
            <person name="Liang C."/>
            <person name="Lipzen A."/>
            <person name="Lutzoni F."/>
            <person name="Magnuson J."/>
            <person name="Mondo S."/>
            <person name="Nolan M."/>
            <person name="Ohm R."/>
            <person name="Pangilinan J."/>
            <person name="Park H.-J."/>
            <person name="Ramirez L."/>
            <person name="Alfaro M."/>
            <person name="Sun H."/>
            <person name="Tritt A."/>
            <person name="Yoshinaga Y."/>
            <person name="Zwiers L.-H."/>
            <person name="Turgeon B."/>
            <person name="Goodwin S."/>
            <person name="Spatafora J."/>
            <person name="Crous P."/>
            <person name="Grigoriev I."/>
        </authorList>
    </citation>
    <scope>NUCLEOTIDE SEQUENCE</scope>
    <source>
        <strain evidence="11">CBS 119687</strain>
    </source>
</reference>
<dbReference type="PANTHER" id="PTHR45681:SF6">
    <property type="entry name" value="POLYKETIDE SYNTHASE 37"/>
    <property type="match status" value="1"/>
</dbReference>
<dbReference type="InterPro" id="IPR016036">
    <property type="entry name" value="Malonyl_transacylase_ACP-bd"/>
</dbReference>
<dbReference type="Gene3D" id="3.30.70.3290">
    <property type="match status" value="1"/>
</dbReference>
<dbReference type="InterPro" id="IPR014030">
    <property type="entry name" value="Ketoacyl_synth_N"/>
</dbReference>
<keyword evidence="1" id="KW-0596">Phosphopantetheine</keyword>
<dbReference type="InterPro" id="IPR016039">
    <property type="entry name" value="Thiolase-like"/>
</dbReference>
<dbReference type="InterPro" id="IPR009081">
    <property type="entry name" value="PP-bd_ACP"/>
</dbReference>
<evidence type="ECO:0000259" key="8">
    <source>
        <dbReference type="PROSITE" id="PS50075"/>
    </source>
</evidence>
<dbReference type="InterPro" id="IPR001227">
    <property type="entry name" value="Ac_transferase_dom_sf"/>
</dbReference>
<dbReference type="CDD" id="cd02440">
    <property type="entry name" value="AdoMet_MTases"/>
    <property type="match status" value="1"/>
</dbReference>
<dbReference type="InterPro" id="IPR014031">
    <property type="entry name" value="Ketoacyl_synth_C"/>
</dbReference>
<accession>A0A6A6AV64</accession>
<dbReference type="Pfam" id="PF00550">
    <property type="entry name" value="PP-binding"/>
    <property type="match status" value="1"/>
</dbReference>
<dbReference type="InterPro" id="IPR016035">
    <property type="entry name" value="Acyl_Trfase/lysoPLipase"/>
</dbReference>
<dbReference type="Pfam" id="PF08242">
    <property type="entry name" value="Methyltransf_12"/>
    <property type="match status" value="1"/>
</dbReference>
<dbReference type="SMART" id="SM00827">
    <property type="entry name" value="PKS_AT"/>
    <property type="match status" value="1"/>
</dbReference>
<dbReference type="PROSITE" id="PS52019">
    <property type="entry name" value="PKS_MFAS_DH"/>
    <property type="match status" value="1"/>
</dbReference>
<dbReference type="GO" id="GO:0004315">
    <property type="term" value="F:3-oxoacyl-[acyl-carrier-protein] synthase activity"/>
    <property type="evidence" value="ECO:0007669"/>
    <property type="project" value="InterPro"/>
</dbReference>
<sequence length="2665" mass="292562">MKMADRTTNSPHGQAEPSILLFGSLALSFDDSALAQVRKSVVDNDNNTWLVDVVRQLPQDCERISSELPSLYNSGALACKQLADLQEAFHTGRPLDTTFPLPNALLIPLVVIDQLTQYAAFVRHSNIDRDGGLDDWPTSKNETETLGLCTGILSSFAVSSAHSMNEFRRYGAAAVRLGMLVGLVVDSQDAAFEGGRSRSLSVAWSAERGGEELEEILEDFDEAYVSVYYDEKRSTVTTPAASLLDLVRRLKAAGLGVTELGLYGAFHSARNSALVEQLVAFCDSHSQFQLADATALEMPSWVNGIDGSHVSQGALHVHALRSILEQPPRWFDTFSTALREKGESVSVLSFGPERSVPLSLTSRSNIQVVHAADARDDANRKGGKADRHSDRLWRESDIAVVGMACKVAGADDVEEFWDLLVEGQSQHRDVSTSERFSFADTPFRTAADNKMDRTWFANLVRGHDQFDHRFFKKSARESAAMDPQQRQILQVAYQAAAQGGYFAREARERDGNVGCFVGVCLGDYESNVGCHAANAFTATGNLQGFIAGKVSHFLGWTGPALTIDTACSSSLVAVHQACQSILSGECNAALAGGTHVMTSAAWFQNLAAGSFLSPTGQCKPFDAAADGYCRGEGVGAVLLKKMSQAVADGDQILGVIAATAVQQNQNCTPIFVPNVPSLADLFTTVTAKAHVKPSQISVVEAHGTGTAVGDPAEYDSIRQTLAGPKRTPDTPLMVSSVKGLVGHLECTSGIVSLVKTLLMLNKRMLPPQASFHALNPALNAQPSDHMFIPRRLQPWDVDFRVALINNYGASGSNASMIVMQAPSFAAKEARLVEHVKDCPYPFWLSGLDAHSLRRGATALRRFLARSTISPSPSLTNISFNLAHQSDRALGQSFLFTAASVTELDQRLATLEKGHTSPSATPETNHTVILCFGGQISTYIGLDPHIYNSVALLRKHLDNVDTALQSLGRPSIFPLIFQRTPIADIVRLQTTLFAIQYACARAWIDSGIRPAVLVGHSFGELTALCVSQVLSLQDTLRMIVRRATIVQDAWGSDKGAMMAIEADRNDVEQLLLDANSRHPDKPASIACYNGPRSFTLAGSTSAIDAVDARLRELPTKTAKSKRLNVTNAFHSALVDPLLDRLEQGVQGLTFRKPVIPLERAVEPTSSQTNLSARSVADHMRNPVYFHHALERIARRHASSPCVFLEAGTNSTITAMASRALGNSSVKGTSTFHGLNMANCDDGWNKLTDTTMSLWKADINVQHWAHHGLQRRHQADIEPLLLPPYQFDPNARHWMELKTLPKALPTSTDEAAKNLIEADKQPEELLTFFGFLDGSTQKQARFQINTATEKYKNLLSGHFTIQTAPICPATMQISFVIEAIGSIQPQLRPEHEPQIQDVQYQSPVCANSSRTTWIEVNNDVAGGLEWRFEVFSTENQSKSRMVHTTGKIIFSHASDASVKRQLVHFERLFGHHRAVDLLQSAEVDEVLANRNIYRIFSEIVDYGDEYRGLQKMVAHGNQSAGHVIRKNLDSDQTPRFDAYLADTFCQLGGLWVNCMTDRSPNDVYLANGIDQWIRSPRTAVQPPKEFHVFATHHRPSDKLSLTDVFVFDATDGALVEVILGIAYVKISKPSMQKMLTRLTGPEWLAKVPTESTMLEPISAPKSSSRLEKVNLPSAALQVPTLPPPPANSVVEPKMPNSNDRSLQDDLTMRVKAVIADLSGLEVTEIGDDSDLADLGIDSLAGMEMVHEIETALHVTLPANEILTVVNMRDLMKVVAGALGVDMDANEDDSDNYIPSTTTSLDGAGATTNTTTPSPESDVEKDELEASESSGLKLSHTIVMEAFNETKKLTDECIADVGQAHYVSEVLPLQNELAVLLTFEAFEALGAGFHHARLGERLPRIPYGKEHDHFVNYLYDMLETETQIIKLDGDAITRTAMPLPQRSSAEVYEELLRRFPDQHSADKLTYHAGVNLRQVLSGETTGVKLIFGSSEGRELVSAFYGEWPLNQVLYTQMEDFFTRLTAKLRASQDVISDSKPLRILEMGAGTGGTTRRIVPLLAQLQVPIEYTFTDLAPSFVAAARKKWGKLYPWMRFRAHDIEKAPEDDLVGTQHFVLASNAIHATHSLCESTRNVRKFLRPDGFLLMGEMTRTPYWVDIIFGLFEGWWMFDDGRTHALTHESRWETDLQAVDYGRVDWTEGARPESEIEKLILAAAASSTKLAGPGSVHPVQNATPVSYRLKKSNSIDCAKREELVAKYVRDLTQGFGENLQPHWPSTNSKSPYNPQAKWILITGATGGLGAHLVAEAAMRPDVERVVCLNRRSKQDPLERQNQALRKKGVELAPEALAKLLVYETDLSQPTNLGLSDEQYASLVENVTHIVHNAWLMHSKWTVKRFEPQLRIMAHMLSLAQAISLHRPRSDLVTFLFISSIATVGAHPLLTNSPVVPEQRVPIASVLPTGYGDAKYICERMLDATLHQHTDRFRAATIRLGQIAGSATNAHWNPMEHVPFMIKSSQTLRALPDLPGSLGWTPADAIARSLLDICAQPHAVALHPIYHIDNPVRQPWADVIAVLADALHIPQDTTGIIPLHEWLRRVREWPRAEDNAPDGANPAHLLVDFLEDNFVRMSCGGLLMGTAKARAHSETLAGVGPVGEGLVRAFVAGWREGGFLA</sequence>
<feature type="active site" description="Proton donor; for dehydratase activity" evidence="6">
    <location>
        <position position="1540"/>
    </location>
</feature>
<dbReference type="InterPro" id="IPR036736">
    <property type="entry name" value="ACP-like_sf"/>
</dbReference>
<dbReference type="Pfam" id="PF02801">
    <property type="entry name" value="Ketoacyl-synt_C"/>
    <property type="match status" value="1"/>
</dbReference>
<dbReference type="InterPro" id="IPR013120">
    <property type="entry name" value="FAR_NAD-bd"/>
</dbReference>
<dbReference type="SUPFAM" id="SSF47336">
    <property type="entry name" value="ACP-like"/>
    <property type="match status" value="1"/>
</dbReference>
<dbReference type="PANTHER" id="PTHR45681">
    <property type="entry name" value="POLYKETIDE SYNTHASE 44-RELATED"/>
    <property type="match status" value="1"/>
</dbReference>
<dbReference type="PROSITE" id="PS00012">
    <property type="entry name" value="PHOSPHOPANTETHEINE"/>
    <property type="match status" value="1"/>
</dbReference>
<dbReference type="Pfam" id="PF16073">
    <property type="entry name" value="SAT"/>
    <property type="match status" value="1"/>
</dbReference>